<dbReference type="EMBL" id="CABITT030000007">
    <property type="protein sequence ID" value="VVB12384.1"/>
    <property type="molecule type" value="Genomic_DNA"/>
</dbReference>
<evidence type="ECO:0000256" key="4">
    <source>
        <dbReference type="ARBA" id="ARBA00023163"/>
    </source>
</evidence>
<dbReference type="CDD" id="cd10017">
    <property type="entry name" value="B3_DNA"/>
    <property type="match status" value="1"/>
</dbReference>
<feature type="domain" description="TF-B3" evidence="6">
    <location>
        <begin position="10"/>
        <end position="73"/>
    </location>
</feature>
<evidence type="ECO:0000256" key="3">
    <source>
        <dbReference type="ARBA" id="ARBA00023125"/>
    </source>
</evidence>
<gene>
    <name evidence="7" type="ORF">ANE_LOCUS22828</name>
</gene>
<reference evidence="7" key="1">
    <citation type="submission" date="2019-07" db="EMBL/GenBank/DDBJ databases">
        <authorList>
            <person name="Dittberner H."/>
        </authorList>
    </citation>
    <scope>NUCLEOTIDE SEQUENCE [LARGE SCALE GENOMIC DNA]</scope>
</reference>
<evidence type="ECO:0000256" key="1">
    <source>
        <dbReference type="ARBA" id="ARBA00004123"/>
    </source>
</evidence>
<keyword evidence="4" id="KW-0804">Transcription</keyword>
<accession>A0A565CFK3</accession>
<protein>
    <recommendedName>
        <fullName evidence="6">TF-B3 domain-containing protein</fullName>
    </recommendedName>
</protein>
<dbReference type="OrthoDB" id="1062529at2759"/>
<comment type="caution">
    <text evidence="7">The sequence shown here is derived from an EMBL/GenBank/DDBJ whole genome shotgun (WGS) entry which is preliminary data.</text>
</comment>
<dbReference type="InterPro" id="IPR003340">
    <property type="entry name" value="B3_DNA-bd"/>
</dbReference>
<dbReference type="Proteomes" id="UP000489600">
    <property type="component" value="Unassembled WGS sequence"/>
</dbReference>
<dbReference type="InterPro" id="IPR015300">
    <property type="entry name" value="DNA-bd_pseudobarrel_sf"/>
</dbReference>
<comment type="subcellular location">
    <subcellularLocation>
        <location evidence="1">Nucleus</location>
    </subcellularLocation>
</comment>
<evidence type="ECO:0000256" key="2">
    <source>
        <dbReference type="ARBA" id="ARBA00023015"/>
    </source>
</evidence>
<organism evidence="7 8">
    <name type="scientific">Arabis nemorensis</name>
    <dbReference type="NCBI Taxonomy" id="586526"/>
    <lineage>
        <taxon>Eukaryota</taxon>
        <taxon>Viridiplantae</taxon>
        <taxon>Streptophyta</taxon>
        <taxon>Embryophyta</taxon>
        <taxon>Tracheophyta</taxon>
        <taxon>Spermatophyta</taxon>
        <taxon>Magnoliopsida</taxon>
        <taxon>eudicotyledons</taxon>
        <taxon>Gunneridae</taxon>
        <taxon>Pentapetalae</taxon>
        <taxon>rosids</taxon>
        <taxon>malvids</taxon>
        <taxon>Brassicales</taxon>
        <taxon>Brassicaceae</taxon>
        <taxon>Arabideae</taxon>
        <taxon>Arabis</taxon>
    </lineage>
</organism>
<sequence>MEDDDTPPRFFKVFNSHSSSGSMLIPIVYYDELPRLLPKTAILRGSGGCIWKVAIEIKKKQEEVYFGKGWTKFSYRWRLLNMCV</sequence>
<dbReference type="Gene3D" id="2.40.330.10">
    <property type="entry name" value="DNA-binding pseudobarrel domain"/>
    <property type="match status" value="1"/>
</dbReference>
<keyword evidence="5" id="KW-0539">Nucleus</keyword>
<keyword evidence="8" id="KW-1185">Reference proteome</keyword>
<evidence type="ECO:0000313" key="8">
    <source>
        <dbReference type="Proteomes" id="UP000489600"/>
    </source>
</evidence>
<dbReference type="GO" id="GO:0003677">
    <property type="term" value="F:DNA binding"/>
    <property type="evidence" value="ECO:0007669"/>
    <property type="project" value="UniProtKB-KW"/>
</dbReference>
<keyword evidence="2" id="KW-0805">Transcription regulation</keyword>
<dbReference type="AlphaFoldDB" id="A0A565CFK3"/>
<name>A0A565CFK3_9BRAS</name>
<evidence type="ECO:0000259" key="6">
    <source>
        <dbReference type="Pfam" id="PF02362"/>
    </source>
</evidence>
<keyword evidence="3" id="KW-0238">DNA-binding</keyword>
<evidence type="ECO:0000313" key="7">
    <source>
        <dbReference type="EMBL" id="VVB12384.1"/>
    </source>
</evidence>
<dbReference type="GO" id="GO:0005634">
    <property type="term" value="C:nucleus"/>
    <property type="evidence" value="ECO:0007669"/>
    <property type="project" value="UniProtKB-SubCell"/>
</dbReference>
<evidence type="ECO:0000256" key="5">
    <source>
        <dbReference type="ARBA" id="ARBA00023242"/>
    </source>
</evidence>
<dbReference type="Pfam" id="PF02362">
    <property type="entry name" value="B3"/>
    <property type="match status" value="1"/>
</dbReference>
<dbReference type="SUPFAM" id="SSF101936">
    <property type="entry name" value="DNA-binding pseudobarrel domain"/>
    <property type="match status" value="1"/>
</dbReference>
<proteinExistence type="predicted"/>